<dbReference type="GO" id="GO:0016887">
    <property type="term" value="F:ATP hydrolysis activity"/>
    <property type="evidence" value="ECO:0007669"/>
    <property type="project" value="InterPro"/>
</dbReference>
<organism evidence="4 5">
    <name type="scientific">Oribacterium sinus</name>
    <dbReference type="NCBI Taxonomy" id="237576"/>
    <lineage>
        <taxon>Bacteria</taxon>
        <taxon>Bacillati</taxon>
        <taxon>Bacillota</taxon>
        <taxon>Clostridia</taxon>
        <taxon>Lachnospirales</taxon>
        <taxon>Lachnospiraceae</taxon>
        <taxon>Oribacterium</taxon>
    </lineage>
</organism>
<feature type="domain" description="ABC transporter" evidence="3">
    <location>
        <begin position="5"/>
        <end position="233"/>
    </location>
</feature>
<keyword evidence="1" id="KW-0547">Nucleotide-binding</keyword>
<dbReference type="GeneID" id="85015408"/>
<evidence type="ECO:0000313" key="4">
    <source>
        <dbReference type="EMBL" id="MBB6041885.1"/>
    </source>
</evidence>
<dbReference type="Gene3D" id="3.40.50.300">
    <property type="entry name" value="P-loop containing nucleotide triphosphate hydrolases"/>
    <property type="match status" value="1"/>
</dbReference>
<dbReference type="PANTHER" id="PTHR43613">
    <property type="entry name" value="ABC TRANSPORTER, ATP-BINDING PROTEIN"/>
    <property type="match status" value="1"/>
</dbReference>
<gene>
    <name evidence="4" type="ORF">HNQ46_001876</name>
</gene>
<dbReference type="CDD" id="cd03230">
    <property type="entry name" value="ABC_DR_subfamily_A"/>
    <property type="match status" value="1"/>
</dbReference>
<proteinExistence type="predicted"/>
<dbReference type="GO" id="GO:0005524">
    <property type="term" value="F:ATP binding"/>
    <property type="evidence" value="ECO:0007669"/>
    <property type="project" value="UniProtKB-KW"/>
</dbReference>
<evidence type="ECO:0000256" key="1">
    <source>
        <dbReference type="ARBA" id="ARBA00022741"/>
    </source>
</evidence>
<comment type="caution">
    <text evidence="4">The sequence shown here is derived from an EMBL/GenBank/DDBJ whole genome shotgun (WGS) entry which is preliminary data.</text>
</comment>
<dbReference type="SMART" id="SM00382">
    <property type="entry name" value="AAA"/>
    <property type="match status" value="1"/>
</dbReference>
<evidence type="ECO:0000256" key="2">
    <source>
        <dbReference type="ARBA" id="ARBA00022840"/>
    </source>
</evidence>
<dbReference type="Proteomes" id="UP000522163">
    <property type="component" value="Unassembled WGS sequence"/>
</dbReference>
<dbReference type="InterPro" id="IPR017871">
    <property type="entry name" value="ABC_transporter-like_CS"/>
</dbReference>
<dbReference type="Pfam" id="PF00005">
    <property type="entry name" value="ABC_tran"/>
    <property type="match status" value="1"/>
</dbReference>
<protein>
    <submittedName>
        <fullName evidence="4">ABC-2 type transport system ATP-binding protein</fullName>
    </submittedName>
</protein>
<accession>A0A7W9W2F1</accession>
<dbReference type="RefSeq" id="WP_183684439.1">
    <property type="nucleotide sequence ID" value="NZ_JACHHH010000010.1"/>
</dbReference>
<dbReference type="InterPro" id="IPR003439">
    <property type="entry name" value="ABC_transporter-like_ATP-bd"/>
</dbReference>
<dbReference type="AlphaFoldDB" id="A0A7W9W2F1"/>
<dbReference type="InterPro" id="IPR027417">
    <property type="entry name" value="P-loop_NTPase"/>
</dbReference>
<name>A0A7W9W2F1_9FIRM</name>
<dbReference type="PANTHER" id="PTHR43613:SF1">
    <property type="entry name" value="ABC TRANSPORTER, ATP-BINDING PROTEIN"/>
    <property type="match status" value="1"/>
</dbReference>
<dbReference type="SUPFAM" id="SSF52540">
    <property type="entry name" value="P-loop containing nucleoside triphosphate hydrolases"/>
    <property type="match status" value="1"/>
</dbReference>
<evidence type="ECO:0000259" key="3">
    <source>
        <dbReference type="PROSITE" id="PS50893"/>
    </source>
</evidence>
<sequence>MDTVIRLTNVNKSFGEHHVLHDVSFEAGRGELIGYIGPNGSGKSTTVKLMLGILGGYTGTIEVFGKNIEEDLVSYKRKIGYVPEILSLYESLTGEEYISFLSSVYELSNWRGRMEELAEIFQINDALTTRISGYSKGMKQKIAIIGSLIHNPDILFLDEPLNGMDTNSVAVFKEVLKTLTKQGKTIFYSSHIMEVVEQMSSRVILLKDGTVIADSTVEELKKSNKGSSMEDIFNDLTGFTKGHDLAVKFVDTLTGGETIEDEK</sequence>
<dbReference type="EMBL" id="JACHHH010000010">
    <property type="protein sequence ID" value="MBB6041885.1"/>
    <property type="molecule type" value="Genomic_DNA"/>
</dbReference>
<dbReference type="PROSITE" id="PS00211">
    <property type="entry name" value="ABC_TRANSPORTER_1"/>
    <property type="match status" value="1"/>
</dbReference>
<keyword evidence="2 4" id="KW-0067">ATP-binding</keyword>
<dbReference type="InterPro" id="IPR003593">
    <property type="entry name" value="AAA+_ATPase"/>
</dbReference>
<dbReference type="PROSITE" id="PS50893">
    <property type="entry name" value="ABC_TRANSPORTER_2"/>
    <property type="match status" value="1"/>
</dbReference>
<reference evidence="4 5" key="1">
    <citation type="submission" date="2020-08" db="EMBL/GenBank/DDBJ databases">
        <title>Genomic Encyclopedia of Type Strains, Phase IV (KMG-IV): sequencing the most valuable type-strain genomes for metagenomic binning, comparative biology and taxonomic classification.</title>
        <authorList>
            <person name="Goeker M."/>
        </authorList>
    </citation>
    <scope>NUCLEOTIDE SEQUENCE [LARGE SCALE GENOMIC DNA]</scope>
    <source>
        <strain evidence="4 5">DSM 17245</strain>
    </source>
</reference>
<evidence type="ECO:0000313" key="5">
    <source>
        <dbReference type="Proteomes" id="UP000522163"/>
    </source>
</evidence>